<keyword evidence="1 3" id="KW-0853">WD repeat</keyword>
<name>A0A443NS88_9MAGN</name>
<dbReference type="InterPro" id="IPR001680">
    <property type="entry name" value="WD40_rpt"/>
</dbReference>
<dbReference type="InterPro" id="IPR015943">
    <property type="entry name" value="WD40/YVTN_repeat-like_dom_sf"/>
</dbReference>
<gene>
    <name evidence="4" type="ORF">CKAN_01004900</name>
</gene>
<comment type="caution">
    <text evidence="4">The sequence shown here is derived from an EMBL/GenBank/DDBJ whole genome shotgun (WGS) entry which is preliminary data.</text>
</comment>
<dbReference type="PANTHER" id="PTHR10971">
    <property type="entry name" value="MRNA EXPORT FACTOR AND BUB3"/>
    <property type="match status" value="1"/>
</dbReference>
<dbReference type="InterPro" id="IPR036322">
    <property type="entry name" value="WD40_repeat_dom_sf"/>
</dbReference>
<dbReference type="SMART" id="SM00320">
    <property type="entry name" value="WD40"/>
    <property type="match status" value="5"/>
</dbReference>
<keyword evidence="2" id="KW-0677">Repeat</keyword>
<sequence>MDGNCLKLENPITDAVSRIRFAPQSNNLLISSWDSMLRLYDVNSSVLRLEVSSDAALLSCCFQEETVAFSVGSDCCVRRYDLCSGIQDTVGNHDDLAKCVEYSEETNQVITGGLDKKIMFWDFRMANGSNGQSKVVDSEVESISVCGFYLLVVIGSTVEMYDLRRLKEPVKMKESSMDYQISCISSFPNCQGYAVSSIEGCVALRFLDTSIASEMGCVFRCRPKAKDGCHRMVAVNDIVFHPRYGTFATGDNDGYAIIWDGQNRKRLIELQRYPNSVASLSYNHSGQLLAVASSYTCQEANEVEEAPQIFIQEMDENFVRPYTGETGAFFLISFHAIFLTVYGHFSHPVDILDFLWNLYHVDWWWNHDGLLVVAFALSQSLTAWNQRFFLHQFIIVAERRRRRRCWRSDC</sequence>
<protein>
    <submittedName>
        <fullName evidence="4">Mitotic checkpoint protein BUB3.3 isoform X1</fullName>
    </submittedName>
</protein>
<dbReference type="PROSITE" id="PS00678">
    <property type="entry name" value="WD_REPEATS_1"/>
    <property type="match status" value="1"/>
</dbReference>
<dbReference type="PROSITE" id="PS50082">
    <property type="entry name" value="WD_REPEATS_2"/>
    <property type="match status" value="1"/>
</dbReference>
<accession>A0A443NS88</accession>
<dbReference type="InterPro" id="IPR019775">
    <property type="entry name" value="WD40_repeat_CS"/>
</dbReference>
<dbReference type="STRING" id="337451.A0A443NS88"/>
<dbReference type="EMBL" id="QPKB01000003">
    <property type="protein sequence ID" value="RWR81368.1"/>
    <property type="molecule type" value="Genomic_DNA"/>
</dbReference>
<evidence type="ECO:0000256" key="1">
    <source>
        <dbReference type="ARBA" id="ARBA00022574"/>
    </source>
</evidence>
<proteinExistence type="predicted"/>
<organism evidence="4 5">
    <name type="scientific">Cinnamomum micranthum f. kanehirae</name>
    <dbReference type="NCBI Taxonomy" id="337451"/>
    <lineage>
        <taxon>Eukaryota</taxon>
        <taxon>Viridiplantae</taxon>
        <taxon>Streptophyta</taxon>
        <taxon>Embryophyta</taxon>
        <taxon>Tracheophyta</taxon>
        <taxon>Spermatophyta</taxon>
        <taxon>Magnoliopsida</taxon>
        <taxon>Magnoliidae</taxon>
        <taxon>Laurales</taxon>
        <taxon>Lauraceae</taxon>
        <taxon>Cinnamomum</taxon>
    </lineage>
</organism>
<dbReference type="Proteomes" id="UP000283530">
    <property type="component" value="Unassembled WGS sequence"/>
</dbReference>
<keyword evidence="5" id="KW-1185">Reference proteome</keyword>
<dbReference type="PROSITE" id="PS50294">
    <property type="entry name" value="WD_REPEATS_REGION"/>
    <property type="match status" value="1"/>
</dbReference>
<dbReference type="SUPFAM" id="SSF50978">
    <property type="entry name" value="WD40 repeat-like"/>
    <property type="match status" value="1"/>
</dbReference>
<feature type="repeat" description="WD" evidence="3">
    <location>
        <begin position="90"/>
        <end position="124"/>
    </location>
</feature>
<evidence type="ECO:0000313" key="5">
    <source>
        <dbReference type="Proteomes" id="UP000283530"/>
    </source>
</evidence>
<dbReference type="OrthoDB" id="10262475at2759"/>
<evidence type="ECO:0000313" key="4">
    <source>
        <dbReference type="EMBL" id="RWR81368.1"/>
    </source>
</evidence>
<dbReference type="AlphaFoldDB" id="A0A443NS88"/>
<evidence type="ECO:0000256" key="2">
    <source>
        <dbReference type="ARBA" id="ARBA00022737"/>
    </source>
</evidence>
<evidence type="ECO:0000256" key="3">
    <source>
        <dbReference type="PROSITE-ProRule" id="PRU00221"/>
    </source>
</evidence>
<dbReference type="Pfam" id="PF00400">
    <property type="entry name" value="WD40"/>
    <property type="match status" value="3"/>
</dbReference>
<reference evidence="4 5" key="1">
    <citation type="journal article" date="2019" name="Nat. Plants">
        <title>Stout camphor tree genome fills gaps in understanding of flowering plant genome evolution.</title>
        <authorList>
            <person name="Chaw S.M."/>
            <person name="Liu Y.C."/>
            <person name="Wu Y.W."/>
            <person name="Wang H.Y."/>
            <person name="Lin C.I."/>
            <person name="Wu C.S."/>
            <person name="Ke H.M."/>
            <person name="Chang L.Y."/>
            <person name="Hsu C.Y."/>
            <person name="Yang H.T."/>
            <person name="Sudianto E."/>
            <person name="Hsu M.H."/>
            <person name="Wu K.P."/>
            <person name="Wang L.N."/>
            <person name="Leebens-Mack J.H."/>
            <person name="Tsai I.J."/>
        </authorList>
    </citation>
    <scope>NUCLEOTIDE SEQUENCE [LARGE SCALE GENOMIC DNA]</scope>
    <source>
        <strain evidence="5">cv. Chaw 1501</strain>
        <tissue evidence="4">Young leaves</tissue>
    </source>
</reference>
<dbReference type="Gene3D" id="2.130.10.10">
    <property type="entry name" value="YVTN repeat-like/Quinoprotein amine dehydrogenase"/>
    <property type="match status" value="1"/>
</dbReference>